<dbReference type="PANTHER" id="PTHR33295:SF20">
    <property type="entry name" value="ATPASE"/>
    <property type="match status" value="1"/>
</dbReference>
<comment type="caution">
    <text evidence="3">The sequence shown here is derived from an EMBL/GenBank/DDBJ whole genome shotgun (WGS) entry which is preliminary data.</text>
</comment>
<dbReference type="Pfam" id="PF13173">
    <property type="entry name" value="AAA_14"/>
    <property type="match status" value="1"/>
</dbReference>
<dbReference type="InterPro" id="IPR025420">
    <property type="entry name" value="DUF4143"/>
</dbReference>
<gene>
    <name evidence="3" type="ORF">Uis1B_0901</name>
</gene>
<dbReference type="InterPro" id="IPR041682">
    <property type="entry name" value="AAA_14"/>
</dbReference>
<evidence type="ECO:0000259" key="1">
    <source>
        <dbReference type="Pfam" id="PF13173"/>
    </source>
</evidence>
<keyword evidence="4" id="KW-1185">Reference proteome</keyword>
<feature type="domain" description="AAA" evidence="1">
    <location>
        <begin position="20"/>
        <end position="148"/>
    </location>
</feature>
<dbReference type="RefSeq" id="WP_101616033.1">
    <property type="nucleotide sequence ID" value="NZ_NMWU01000014.1"/>
</dbReference>
<accession>A0A2N5JAP6</accession>
<dbReference type="EMBL" id="NMWU01000014">
    <property type="protein sequence ID" value="PLS31265.1"/>
    <property type="molecule type" value="Genomic_DNA"/>
</dbReference>
<organism evidence="3 4">
    <name type="scientific">Bifidobacterium margollesii</name>
    <dbReference type="NCBI Taxonomy" id="2020964"/>
    <lineage>
        <taxon>Bacteria</taxon>
        <taxon>Bacillati</taxon>
        <taxon>Actinomycetota</taxon>
        <taxon>Actinomycetes</taxon>
        <taxon>Bifidobacteriales</taxon>
        <taxon>Bifidobacteriaceae</taxon>
        <taxon>Bifidobacterium</taxon>
    </lineage>
</organism>
<dbReference type="SUPFAM" id="SSF52540">
    <property type="entry name" value="P-loop containing nucleoside triphosphate hydrolases"/>
    <property type="match status" value="1"/>
</dbReference>
<dbReference type="Gene3D" id="3.40.50.300">
    <property type="entry name" value="P-loop containing nucleotide triphosphate hydrolases"/>
    <property type="match status" value="1"/>
</dbReference>
<dbReference type="OrthoDB" id="9801684at2"/>
<dbReference type="AlphaFoldDB" id="A0A2N5JAP6"/>
<protein>
    <submittedName>
        <fullName evidence="3">ATPase</fullName>
    </submittedName>
</protein>
<dbReference type="PANTHER" id="PTHR33295">
    <property type="entry name" value="ATPASE"/>
    <property type="match status" value="1"/>
</dbReference>
<evidence type="ECO:0000259" key="2">
    <source>
        <dbReference type="Pfam" id="PF13635"/>
    </source>
</evidence>
<dbReference type="InterPro" id="IPR027417">
    <property type="entry name" value="P-loop_NTPase"/>
</dbReference>
<evidence type="ECO:0000313" key="3">
    <source>
        <dbReference type="EMBL" id="PLS31265.1"/>
    </source>
</evidence>
<proteinExistence type="predicted"/>
<dbReference type="Pfam" id="PF13635">
    <property type="entry name" value="DUF4143"/>
    <property type="match status" value="1"/>
</dbReference>
<evidence type="ECO:0000313" key="4">
    <source>
        <dbReference type="Proteomes" id="UP000235050"/>
    </source>
</evidence>
<feature type="domain" description="DUF4143" evidence="2">
    <location>
        <begin position="197"/>
        <end position="338"/>
    </location>
</feature>
<reference evidence="3 4" key="1">
    <citation type="submission" date="2017-07" db="EMBL/GenBank/DDBJ databases">
        <title>Bifidobacterium novel species.</title>
        <authorList>
            <person name="Lugli G.A."/>
            <person name="Milani C."/>
            <person name="Duranti S."/>
            <person name="Mangifesta M."/>
        </authorList>
    </citation>
    <scope>NUCLEOTIDE SEQUENCE [LARGE SCALE GENOMIC DNA]</scope>
    <source>
        <strain evidence="4">Uis1B</strain>
    </source>
</reference>
<dbReference type="Proteomes" id="UP000235050">
    <property type="component" value="Unassembled WGS sequence"/>
</dbReference>
<sequence length="402" mass="46243">MIERTNYLEWITSLKDKHVIKVITGVRRSGKSTLLRQYRNQLMQHGIPAEQIIAIDLDLFENESLREKHALHQYIIDRMQPDRMNYIFIDEAQRCPGFEDAVESLYSHDLTDIYITGSNAHMLSSELATLLSGRFMTIPVLPLSFREFSQARAEVDPRQRFYQYLEWGGFPEMLQFIDNPPSASSYLEGVYNTVLVNDVSERHAIRDMTALKRIARYMYAHAGSLISAGKIQGALTSAGHKISQPTVDSYIDYLTDGMLFYEAQRFDLKGKDYLKLLAKYYAVDTGLRNYVIGYRSEDIGHMVENIVYLELLRRRYPVLVGTVKGREVDFVVKEQYANSYIQVALTIQNTETLEREKASLKAIPGYEARYVFALDTPAVADKDGIRYVNIIDWLLGNDRILP</sequence>
<name>A0A2N5JAP6_9BIFI</name>